<evidence type="ECO:0000313" key="1">
    <source>
        <dbReference type="EMBL" id="GIF18206.1"/>
    </source>
</evidence>
<sequence length="85" mass="8839">MRMTAEMRPAAGWGRLHATVTGVPAGEECRLVVIAPDGHREQGASWLASASGSTTVDGSALMAPATVTAVQAETYEGRVLITLML</sequence>
<dbReference type="AlphaFoldDB" id="A0A919NHQ3"/>
<comment type="caution">
    <text evidence="1">The sequence shown here is derived from an EMBL/GenBank/DDBJ whole genome shotgun (WGS) entry which is preliminary data.</text>
</comment>
<protein>
    <submittedName>
        <fullName evidence="1">Uncharacterized protein</fullName>
    </submittedName>
</protein>
<dbReference type="Proteomes" id="UP000623608">
    <property type="component" value="Unassembled WGS sequence"/>
</dbReference>
<accession>A0A919NHQ3</accession>
<keyword evidence="2" id="KW-1185">Reference proteome</keyword>
<evidence type="ECO:0000313" key="2">
    <source>
        <dbReference type="Proteomes" id="UP000623608"/>
    </source>
</evidence>
<dbReference type="RefSeq" id="WP_203799166.1">
    <property type="nucleotide sequence ID" value="NZ_BOMY01000006.1"/>
</dbReference>
<proteinExistence type="predicted"/>
<organism evidence="1 2">
    <name type="scientific">Paractinoplanes tereljensis</name>
    <dbReference type="NCBI Taxonomy" id="571912"/>
    <lineage>
        <taxon>Bacteria</taxon>
        <taxon>Bacillati</taxon>
        <taxon>Actinomycetota</taxon>
        <taxon>Actinomycetes</taxon>
        <taxon>Micromonosporales</taxon>
        <taxon>Micromonosporaceae</taxon>
        <taxon>Paractinoplanes</taxon>
    </lineage>
</organism>
<reference evidence="1" key="1">
    <citation type="submission" date="2021-01" db="EMBL/GenBank/DDBJ databases">
        <title>Whole genome shotgun sequence of Actinoplanes tereljensis NBRC 105297.</title>
        <authorList>
            <person name="Komaki H."/>
            <person name="Tamura T."/>
        </authorList>
    </citation>
    <scope>NUCLEOTIDE SEQUENCE</scope>
    <source>
        <strain evidence="1">NBRC 105297</strain>
    </source>
</reference>
<gene>
    <name evidence="1" type="ORF">Ate02nite_09360</name>
</gene>
<dbReference type="EMBL" id="BOMY01000006">
    <property type="protein sequence ID" value="GIF18206.1"/>
    <property type="molecule type" value="Genomic_DNA"/>
</dbReference>
<name>A0A919NHQ3_9ACTN</name>